<organism evidence="2 3">
    <name type="scientific">Mytilus edulis</name>
    <name type="common">Blue mussel</name>
    <dbReference type="NCBI Taxonomy" id="6550"/>
    <lineage>
        <taxon>Eukaryota</taxon>
        <taxon>Metazoa</taxon>
        <taxon>Spiralia</taxon>
        <taxon>Lophotrochozoa</taxon>
        <taxon>Mollusca</taxon>
        <taxon>Bivalvia</taxon>
        <taxon>Autobranchia</taxon>
        <taxon>Pteriomorphia</taxon>
        <taxon>Mytilida</taxon>
        <taxon>Mytiloidea</taxon>
        <taxon>Mytilidae</taxon>
        <taxon>Mytilinae</taxon>
        <taxon>Mytilus</taxon>
    </lineage>
</organism>
<keyword evidence="3" id="KW-1185">Reference proteome</keyword>
<feature type="compositionally biased region" description="Polar residues" evidence="1">
    <location>
        <begin position="20"/>
        <end position="31"/>
    </location>
</feature>
<dbReference type="Gene3D" id="1.10.533.10">
    <property type="entry name" value="Death Domain, Fas"/>
    <property type="match status" value="1"/>
</dbReference>
<dbReference type="PANTHER" id="PTHR47679">
    <property type="entry name" value="PROTEIN TORNADO 1"/>
    <property type="match status" value="1"/>
</dbReference>
<feature type="region of interest" description="Disordered" evidence="1">
    <location>
        <begin position="1"/>
        <end position="68"/>
    </location>
</feature>
<dbReference type="InterPro" id="IPR027417">
    <property type="entry name" value="P-loop_NTPase"/>
</dbReference>
<dbReference type="InterPro" id="IPR011029">
    <property type="entry name" value="DEATH-like_dom_sf"/>
</dbReference>
<gene>
    <name evidence="2" type="ORF">MEDL_57240</name>
</gene>
<evidence type="ECO:0000256" key="1">
    <source>
        <dbReference type="SAM" id="MobiDB-lite"/>
    </source>
</evidence>
<protein>
    <recommendedName>
        <fullName evidence="4">C-terminal of Roc (COR) domain-containing protein</fullName>
    </recommendedName>
</protein>
<dbReference type="OrthoDB" id="5962960at2759"/>
<dbReference type="Proteomes" id="UP000683360">
    <property type="component" value="Unassembled WGS sequence"/>
</dbReference>
<dbReference type="EMBL" id="CAJPWZ010002763">
    <property type="protein sequence ID" value="CAG2245230.1"/>
    <property type="molecule type" value="Genomic_DNA"/>
</dbReference>
<proteinExistence type="predicted"/>
<evidence type="ECO:0008006" key="4">
    <source>
        <dbReference type="Google" id="ProtNLM"/>
    </source>
</evidence>
<comment type="caution">
    <text evidence="2">The sequence shown here is derived from an EMBL/GenBank/DDBJ whole genome shotgun (WGS) entry which is preliminary data.</text>
</comment>
<dbReference type="AlphaFoldDB" id="A0A8S3UGQ3"/>
<sequence length="697" mass="80999">MNDSQINPTAHYDDKEVTKTPLQSKSQTEQKVINPKKTDELPQKQQQRKPNPPPKQTPAVRRQKMPPKYDLKKLQDLQKRPIYTAKSIQDDVVDKIKKKSYMMDIAPSDLVDFGGQKSFDMTHQLFIQHRGTFILLFDGRKGLNTELDEYPQGDITAASILEHWINSVLTYSNKSDDKMPRIVFAATHSDSFTEDEKEKLSLKFKEKLTEMFSSHKLQEHIMYDKVFFINATDADDLNIERLKDTLVDIAFQQSTWGQRMPIIWVPLELQITKLRAEGVKLITKERLMKMNESNNELALSRRRLEDFLLVQHSIGKLLYFDELPLREFVVVQPTAMVNILRAFITDIIFWPKKGPIRNILETLSSTGVLRKKDLLTLWSQPAFKDILTDERTKEYMVHVLLHLDILVEPKRFTEMDKAADLFLVPCIVKEKIPPKMLQNAKDDRTISAIMDADSKNELQIHVKGQRIVAYLINSDSKQLISPDLATTTQECLTLALSRILQFYRRCFGKQDHQATSDLLEIEVGEMCEGETCYIPMSEVRTKTSWNCKHGKTHETKCLLNWIYDKNKQHCEPNCTGLKKETLLLKPNDQHFVQLARIIGIVDFHDFFIQLGMAQSDYDNLNFRYFSNPMDFMLMGLFDWRDSSESSQVMATFEKLLKALTAIEKPHYLCQVPLGNYFIDLDCSLAWLLNFIFHFHNE</sequence>
<name>A0A8S3UGQ3_MYTED</name>
<evidence type="ECO:0000313" key="2">
    <source>
        <dbReference type="EMBL" id="CAG2245230.1"/>
    </source>
</evidence>
<dbReference type="PANTHER" id="PTHR47679:SF2">
    <property type="entry name" value="C-TERMINAL OF ROC (COR) DOMAIN-CONTAINING PROTEIN"/>
    <property type="match status" value="1"/>
</dbReference>
<accession>A0A8S3UGQ3</accession>
<dbReference type="Gene3D" id="3.40.50.300">
    <property type="entry name" value="P-loop containing nucleotide triphosphate hydrolases"/>
    <property type="match status" value="1"/>
</dbReference>
<evidence type="ECO:0000313" key="3">
    <source>
        <dbReference type="Proteomes" id="UP000683360"/>
    </source>
</evidence>
<reference evidence="2" key="1">
    <citation type="submission" date="2021-03" db="EMBL/GenBank/DDBJ databases">
        <authorList>
            <person name="Bekaert M."/>
        </authorList>
    </citation>
    <scope>NUCLEOTIDE SEQUENCE</scope>
</reference>